<dbReference type="EMBL" id="PCRF01000103">
    <property type="protein sequence ID" value="PIP16442.1"/>
    <property type="molecule type" value="Genomic_DNA"/>
</dbReference>
<comment type="caution">
    <text evidence="7">The sequence shown here is derived from an EMBL/GenBank/DDBJ whole genome shotgun (WGS) entry which is preliminary data.</text>
</comment>
<dbReference type="PANTHER" id="PTHR21085:SF0">
    <property type="entry name" value="CHORISMATE SYNTHASE"/>
    <property type="match status" value="1"/>
</dbReference>
<gene>
    <name evidence="7" type="ORF">COX46_02205</name>
</gene>
<dbReference type="Gene3D" id="3.60.150.10">
    <property type="entry name" value="Chorismate synthase AroC"/>
    <property type="match status" value="1"/>
</dbReference>
<dbReference type="Proteomes" id="UP000230392">
    <property type="component" value="Unassembled WGS sequence"/>
</dbReference>
<dbReference type="GO" id="GO:0005829">
    <property type="term" value="C:cytosol"/>
    <property type="evidence" value="ECO:0007669"/>
    <property type="project" value="TreeGrafter"/>
</dbReference>
<accession>A0A2G9YB81</accession>
<reference evidence="7 8" key="1">
    <citation type="submission" date="2017-09" db="EMBL/GenBank/DDBJ databases">
        <title>Depth-based differentiation of microbial function through sediment-hosted aquifers and enrichment of novel symbionts in the deep terrestrial subsurface.</title>
        <authorList>
            <person name="Probst A.J."/>
            <person name="Ladd B."/>
            <person name="Jarett J.K."/>
            <person name="Geller-Mcgrath D.E."/>
            <person name="Sieber C.M."/>
            <person name="Emerson J.B."/>
            <person name="Anantharaman K."/>
            <person name="Thomas B.C."/>
            <person name="Malmstrom R."/>
            <person name="Stieglmeier M."/>
            <person name="Klingl A."/>
            <person name="Woyke T."/>
            <person name="Ryan C.M."/>
            <person name="Banfield J.F."/>
        </authorList>
    </citation>
    <scope>NUCLEOTIDE SEQUENCE [LARGE SCALE GENOMIC DNA]</scope>
    <source>
        <strain evidence="7">CG23_combo_of_CG06-09_8_20_14_all_48_7</strain>
    </source>
</reference>
<dbReference type="GO" id="GO:0004107">
    <property type="term" value="F:chorismate synthase activity"/>
    <property type="evidence" value="ECO:0007669"/>
    <property type="project" value="UniProtKB-EC"/>
</dbReference>
<keyword evidence="6 7" id="KW-0456">Lyase</keyword>
<comment type="pathway">
    <text evidence="1">Metabolic intermediate biosynthesis; chorismate biosynthesis; chorismate from D-erythrose 4-phosphate and phosphoenolpyruvate: step 7/7.</text>
</comment>
<evidence type="ECO:0000256" key="3">
    <source>
        <dbReference type="ARBA" id="ARBA00013036"/>
    </source>
</evidence>
<evidence type="ECO:0000313" key="8">
    <source>
        <dbReference type="Proteomes" id="UP000230392"/>
    </source>
</evidence>
<dbReference type="InterPro" id="IPR035904">
    <property type="entry name" value="Chorismate_synth_AroC_sf"/>
</dbReference>
<organism evidence="7 8">
    <name type="scientific">bacterium (Candidatus Ratteibacteria) CG23_combo_of_CG06-09_8_20_14_all_48_7</name>
    <dbReference type="NCBI Taxonomy" id="2014292"/>
    <lineage>
        <taxon>Bacteria</taxon>
        <taxon>Candidatus Ratteibacteria</taxon>
    </lineage>
</organism>
<evidence type="ECO:0000256" key="4">
    <source>
        <dbReference type="ARBA" id="ARBA00022605"/>
    </source>
</evidence>
<dbReference type="InterPro" id="IPR000453">
    <property type="entry name" value="Chorismate_synth"/>
</dbReference>
<dbReference type="GO" id="GO:0010181">
    <property type="term" value="F:FMN binding"/>
    <property type="evidence" value="ECO:0007669"/>
    <property type="project" value="TreeGrafter"/>
</dbReference>
<dbReference type="PANTHER" id="PTHR21085">
    <property type="entry name" value="CHORISMATE SYNTHASE"/>
    <property type="match status" value="1"/>
</dbReference>
<proteinExistence type="inferred from homology"/>
<dbReference type="GO" id="GO:0009073">
    <property type="term" value="P:aromatic amino acid family biosynthetic process"/>
    <property type="evidence" value="ECO:0007669"/>
    <property type="project" value="UniProtKB-KW"/>
</dbReference>
<sequence length="180" mass="18849">KGDTLGGIFEVAVTGLPIGLGTYTQWDLRLDGRLSQGLMSIPGIKGVEIGAGFKSSGLSGSSVQDEIFYSNRKGFYRKTNRAGGLEGGITNGETLVLRAAMKPISTLGRPLSTVDLATRKPASAHKERSDICAVPAAGIVGEAMATLILADAFLDKFGGDSLGEIKSNIKYQNAKSQSKI</sequence>
<dbReference type="GO" id="GO:0008652">
    <property type="term" value="P:amino acid biosynthetic process"/>
    <property type="evidence" value="ECO:0007669"/>
    <property type="project" value="UniProtKB-KW"/>
</dbReference>
<evidence type="ECO:0000256" key="2">
    <source>
        <dbReference type="ARBA" id="ARBA00008014"/>
    </source>
</evidence>
<keyword evidence="5" id="KW-0057">Aromatic amino acid biosynthesis</keyword>
<keyword evidence="4" id="KW-0028">Amino-acid biosynthesis</keyword>
<dbReference type="SUPFAM" id="SSF103263">
    <property type="entry name" value="Chorismate synthase, AroC"/>
    <property type="match status" value="1"/>
</dbReference>
<feature type="non-terminal residue" evidence="7">
    <location>
        <position position="1"/>
    </location>
</feature>
<name>A0A2G9YB81_9BACT</name>
<evidence type="ECO:0000256" key="1">
    <source>
        <dbReference type="ARBA" id="ARBA00005044"/>
    </source>
</evidence>
<evidence type="ECO:0000313" key="7">
    <source>
        <dbReference type="EMBL" id="PIP16442.1"/>
    </source>
</evidence>
<dbReference type="AlphaFoldDB" id="A0A2G9YB81"/>
<protein>
    <recommendedName>
        <fullName evidence="3">chorismate synthase</fullName>
        <ecNumber evidence="3">4.2.3.5</ecNumber>
    </recommendedName>
</protein>
<dbReference type="GO" id="GO:0009423">
    <property type="term" value="P:chorismate biosynthetic process"/>
    <property type="evidence" value="ECO:0007669"/>
    <property type="project" value="TreeGrafter"/>
</dbReference>
<evidence type="ECO:0000256" key="6">
    <source>
        <dbReference type="ARBA" id="ARBA00023239"/>
    </source>
</evidence>
<dbReference type="EC" id="4.2.3.5" evidence="3"/>
<comment type="similarity">
    <text evidence="2">Belongs to the chorismate synthase family.</text>
</comment>
<dbReference type="Pfam" id="PF01264">
    <property type="entry name" value="Chorismate_synt"/>
    <property type="match status" value="1"/>
</dbReference>
<evidence type="ECO:0000256" key="5">
    <source>
        <dbReference type="ARBA" id="ARBA00023141"/>
    </source>
</evidence>